<dbReference type="PANTHER" id="PTHR33514">
    <property type="entry name" value="PROTEIN ABCI12, CHLOROPLASTIC"/>
    <property type="match status" value="1"/>
</dbReference>
<keyword evidence="3 5" id="KW-1133">Transmembrane helix</keyword>
<evidence type="ECO:0000256" key="4">
    <source>
        <dbReference type="ARBA" id="ARBA00023136"/>
    </source>
</evidence>
<gene>
    <name evidence="6" type="primary">bioN</name>
    <name evidence="6" type="ORF">RN50_02207</name>
</gene>
<evidence type="ECO:0000256" key="5">
    <source>
        <dbReference type="SAM" id="Phobius"/>
    </source>
</evidence>
<sequence length="197" mass="21354">MIQAYRHGTSVVHRMPAGAKLTVLAALALTLSAVPHGVMSITLALLAVGGLYLLARLPMRILGTEIWRLRWLVLVLGMALWFFVSPLTAWINTGRVVTLLLSASLLTITTPMEQLVAVLHRLLLPLRRYGVNPDAVAMTMSLALTMIPVVASFATDVRDAHRARGIRVDARGVVPLMVRTLRHADDVGDALAARGLT</sequence>
<evidence type="ECO:0000256" key="1">
    <source>
        <dbReference type="ARBA" id="ARBA00004141"/>
    </source>
</evidence>
<keyword evidence="2 5" id="KW-0812">Transmembrane</keyword>
<comment type="caution">
    <text evidence="6">The sequence shown here is derived from an EMBL/GenBank/DDBJ whole genome shotgun (WGS) entry which is preliminary data.</text>
</comment>
<dbReference type="Pfam" id="PF02361">
    <property type="entry name" value="CbiQ"/>
    <property type="match status" value="1"/>
</dbReference>
<evidence type="ECO:0000256" key="2">
    <source>
        <dbReference type="ARBA" id="ARBA00022692"/>
    </source>
</evidence>
<accession>A0A0F0KIP6</accession>
<dbReference type="PANTHER" id="PTHR33514:SF13">
    <property type="entry name" value="PROTEIN ABCI12, CHLOROPLASTIC"/>
    <property type="match status" value="1"/>
</dbReference>
<feature type="transmembrane region" description="Helical" evidence="5">
    <location>
        <begin position="96"/>
        <end position="123"/>
    </location>
</feature>
<name>A0A0F0KIP6_9MICO</name>
<feature type="transmembrane region" description="Helical" evidence="5">
    <location>
        <begin position="135"/>
        <end position="154"/>
    </location>
</feature>
<dbReference type="EMBL" id="JYIU01000044">
    <property type="protein sequence ID" value="KJL20030.1"/>
    <property type="molecule type" value="Genomic_DNA"/>
</dbReference>
<dbReference type="AlphaFoldDB" id="A0A0F0KIP6"/>
<protein>
    <submittedName>
        <fullName evidence="6">Energy-coupling factor transporter transmembrane protein BioN</fullName>
    </submittedName>
</protein>
<reference evidence="6 7" key="1">
    <citation type="submission" date="2015-02" db="EMBL/GenBank/DDBJ databases">
        <title>Draft genome sequences of ten Microbacterium spp. with emphasis on heavy metal contaminated environments.</title>
        <authorList>
            <person name="Corretto E."/>
        </authorList>
    </citation>
    <scope>NUCLEOTIDE SEQUENCE [LARGE SCALE GENOMIC DNA]</scope>
    <source>
        <strain evidence="6 7">DSM 12966</strain>
    </source>
</reference>
<dbReference type="InterPro" id="IPR003339">
    <property type="entry name" value="ABC/ECF_trnsptr_transmembrane"/>
</dbReference>
<evidence type="ECO:0000313" key="7">
    <source>
        <dbReference type="Proteomes" id="UP000033572"/>
    </source>
</evidence>
<dbReference type="GeneID" id="94444630"/>
<keyword evidence="4 5" id="KW-0472">Membrane</keyword>
<keyword evidence="7" id="KW-1185">Reference proteome</keyword>
<feature type="transmembrane region" description="Helical" evidence="5">
    <location>
        <begin position="21"/>
        <end position="54"/>
    </location>
</feature>
<dbReference type="CDD" id="cd16914">
    <property type="entry name" value="EcfT"/>
    <property type="match status" value="1"/>
</dbReference>
<feature type="transmembrane region" description="Helical" evidence="5">
    <location>
        <begin position="66"/>
        <end position="84"/>
    </location>
</feature>
<dbReference type="GO" id="GO:0005886">
    <property type="term" value="C:plasma membrane"/>
    <property type="evidence" value="ECO:0007669"/>
    <property type="project" value="TreeGrafter"/>
</dbReference>
<dbReference type="RefSeq" id="WP_045254667.1">
    <property type="nucleotide sequence ID" value="NZ_CP031425.1"/>
</dbReference>
<comment type="subcellular location">
    <subcellularLocation>
        <location evidence="1">Membrane</location>
        <topology evidence="1">Multi-pass membrane protein</topology>
    </subcellularLocation>
</comment>
<proteinExistence type="predicted"/>
<evidence type="ECO:0000313" key="6">
    <source>
        <dbReference type="EMBL" id="KJL20030.1"/>
    </source>
</evidence>
<dbReference type="KEGG" id="mfol:DXT68_09505"/>
<organism evidence="6 7">
    <name type="scientific">Microbacterium foliorum</name>
    <dbReference type="NCBI Taxonomy" id="104336"/>
    <lineage>
        <taxon>Bacteria</taxon>
        <taxon>Bacillati</taxon>
        <taxon>Actinomycetota</taxon>
        <taxon>Actinomycetes</taxon>
        <taxon>Micrococcales</taxon>
        <taxon>Microbacteriaceae</taxon>
        <taxon>Microbacterium</taxon>
    </lineage>
</organism>
<dbReference type="Proteomes" id="UP000033572">
    <property type="component" value="Unassembled WGS sequence"/>
</dbReference>
<evidence type="ECO:0000256" key="3">
    <source>
        <dbReference type="ARBA" id="ARBA00022989"/>
    </source>
</evidence>